<gene>
    <name evidence="4" type="ORF">WKI71_43245</name>
</gene>
<protein>
    <submittedName>
        <fullName evidence="4">Alpha/beta fold hydrolase</fullName>
    </submittedName>
</protein>
<dbReference type="SUPFAM" id="SSF53474">
    <property type="entry name" value="alpha/beta-Hydrolases"/>
    <property type="match status" value="1"/>
</dbReference>
<sequence>MTRWTVRRHRRADARASLYCFPHACGSPGEYVRWSDDLPDVQVWGVHLPGRTTRRTEPPFTRMEPLVDALVSAVSFEGPFVLFGHSLGALMAFETAKELRRRGHAQPNRLIVSSCPAPPLMPPARPPVHALADDELLAEIERSWGESLDHLRGDPDLRAHVLDCFRADFTLLEKYRHEPDDSPLDCPVTVFAGAEEPWTPQPATGPRTPAVRRRSSSCPGATSTSATGGRRQCVPCERLSPRLRSDRLRNRTTTFTNSR</sequence>
<feature type="compositionally biased region" description="Polar residues" evidence="2">
    <location>
        <begin position="216"/>
        <end position="227"/>
    </location>
</feature>
<dbReference type="Proteomes" id="UP001376459">
    <property type="component" value="Unassembled WGS sequence"/>
</dbReference>
<evidence type="ECO:0000256" key="2">
    <source>
        <dbReference type="SAM" id="MobiDB-lite"/>
    </source>
</evidence>
<accession>A0ABU8UUX3</accession>
<organism evidence="4 5">
    <name type="scientific">Streptomyces machairae</name>
    <dbReference type="NCBI Taxonomy" id="3134109"/>
    <lineage>
        <taxon>Bacteria</taxon>
        <taxon>Bacillati</taxon>
        <taxon>Actinomycetota</taxon>
        <taxon>Actinomycetes</taxon>
        <taxon>Kitasatosporales</taxon>
        <taxon>Streptomycetaceae</taxon>
        <taxon>Streptomyces</taxon>
    </lineage>
</organism>
<dbReference type="Pfam" id="PF00975">
    <property type="entry name" value="Thioesterase"/>
    <property type="match status" value="1"/>
</dbReference>
<evidence type="ECO:0000259" key="3">
    <source>
        <dbReference type="Pfam" id="PF00975"/>
    </source>
</evidence>
<evidence type="ECO:0000256" key="1">
    <source>
        <dbReference type="ARBA" id="ARBA00007169"/>
    </source>
</evidence>
<feature type="domain" description="Thioesterase" evidence="3">
    <location>
        <begin position="18"/>
        <end position="202"/>
    </location>
</feature>
<dbReference type="InterPro" id="IPR012223">
    <property type="entry name" value="TEII"/>
</dbReference>
<comment type="caution">
    <text evidence="4">The sequence shown here is derived from an EMBL/GenBank/DDBJ whole genome shotgun (WGS) entry which is preliminary data.</text>
</comment>
<dbReference type="InterPro" id="IPR001031">
    <property type="entry name" value="Thioesterase"/>
</dbReference>
<keyword evidence="5" id="KW-1185">Reference proteome</keyword>
<dbReference type="GO" id="GO:0016787">
    <property type="term" value="F:hydrolase activity"/>
    <property type="evidence" value="ECO:0007669"/>
    <property type="project" value="UniProtKB-KW"/>
</dbReference>
<dbReference type="Gene3D" id="3.40.50.1820">
    <property type="entry name" value="alpha/beta hydrolase"/>
    <property type="match status" value="1"/>
</dbReference>
<dbReference type="PANTHER" id="PTHR11487">
    <property type="entry name" value="THIOESTERASE"/>
    <property type="match status" value="1"/>
</dbReference>
<dbReference type="InterPro" id="IPR029058">
    <property type="entry name" value="AB_hydrolase_fold"/>
</dbReference>
<comment type="similarity">
    <text evidence="1">Belongs to the thioesterase family.</text>
</comment>
<evidence type="ECO:0000313" key="4">
    <source>
        <dbReference type="EMBL" id="MEJ8672694.1"/>
    </source>
</evidence>
<reference evidence="4 5" key="1">
    <citation type="submission" date="2024-03" db="EMBL/GenBank/DDBJ databases">
        <title>Novel Streptomyces species of biotechnological and ecological value are a feature of Machair soil.</title>
        <authorList>
            <person name="Prole J.R."/>
            <person name="Goodfellow M."/>
            <person name="Allenby N."/>
            <person name="Ward A.C."/>
        </authorList>
    </citation>
    <scope>NUCLEOTIDE SEQUENCE [LARGE SCALE GENOMIC DNA]</scope>
    <source>
        <strain evidence="4 5">MS1.AVA.1</strain>
    </source>
</reference>
<dbReference type="PANTHER" id="PTHR11487:SF0">
    <property type="entry name" value="S-ACYL FATTY ACID SYNTHASE THIOESTERASE, MEDIUM CHAIN"/>
    <property type="match status" value="1"/>
</dbReference>
<dbReference type="EMBL" id="JBBKAK010000001">
    <property type="protein sequence ID" value="MEJ8672694.1"/>
    <property type="molecule type" value="Genomic_DNA"/>
</dbReference>
<keyword evidence="4" id="KW-0378">Hydrolase</keyword>
<name>A0ABU8UUX3_9ACTN</name>
<evidence type="ECO:0000313" key="5">
    <source>
        <dbReference type="Proteomes" id="UP001376459"/>
    </source>
</evidence>
<proteinExistence type="inferred from homology"/>
<feature type="region of interest" description="Disordered" evidence="2">
    <location>
        <begin position="196"/>
        <end position="234"/>
    </location>
</feature>